<dbReference type="GO" id="GO:0003735">
    <property type="term" value="F:structural constituent of ribosome"/>
    <property type="evidence" value="ECO:0007669"/>
    <property type="project" value="InterPro"/>
</dbReference>
<dbReference type="AlphaFoldDB" id="A0A2U8GJW8"/>
<dbReference type="GO" id="GO:0006412">
    <property type="term" value="P:translation"/>
    <property type="evidence" value="ECO:0007669"/>
    <property type="project" value="UniProtKB-UniRule"/>
</dbReference>
<dbReference type="Gene3D" id="3.40.50.10490">
    <property type="entry name" value="Glucose-6-phosphate isomerase like protein, domain 1"/>
    <property type="match status" value="2"/>
</dbReference>
<dbReference type="InterPro" id="IPR005706">
    <property type="entry name" value="Ribosomal_uS2_bac/mit/plastid"/>
</dbReference>
<dbReference type="PANTHER" id="PTHR12534:SF0">
    <property type="entry name" value="SMALL RIBOSOMAL SUBUNIT PROTEIN US2M"/>
    <property type="match status" value="1"/>
</dbReference>
<keyword evidence="3" id="KW-0687">Ribonucleoprotein</keyword>
<protein>
    <recommendedName>
        <fullName evidence="3">Small ribosomal subunit protein uS2c</fullName>
    </recommendedName>
</protein>
<keyword evidence="6" id="KW-0934">Plastid</keyword>
<dbReference type="HAMAP" id="MF_00291_B">
    <property type="entry name" value="Ribosomal_uS2_B"/>
    <property type="match status" value="1"/>
</dbReference>
<dbReference type="PROSITE" id="PS50926">
    <property type="entry name" value="TRAM"/>
    <property type="match status" value="1"/>
</dbReference>
<evidence type="ECO:0000256" key="3">
    <source>
        <dbReference type="HAMAP-Rule" id="MF_00291"/>
    </source>
</evidence>
<feature type="coiled-coil region" evidence="4">
    <location>
        <begin position="398"/>
        <end position="436"/>
    </location>
</feature>
<dbReference type="NCBIfam" id="TIGR01011">
    <property type="entry name" value="rpsB_bact"/>
    <property type="match status" value="1"/>
</dbReference>
<reference evidence="6" key="1">
    <citation type="journal article" date="2018" name="Am. J. Bot.">
        <title>Organellar phylogenomics inform systematics in the green algal family Hydrodictyaceae (Chlorophyceae) and provide clues to the complex evolutionary history of plastid genomes in the green algal tree of life.</title>
        <authorList>
            <person name="McManus H.A."/>
            <person name="Fucikova K."/>
            <person name="Lewis P.O."/>
            <person name="Lewis L.A."/>
            <person name="Karol K.G."/>
        </authorList>
    </citation>
    <scope>NUCLEOTIDE SEQUENCE</scope>
</reference>
<dbReference type="RefSeq" id="YP_009492304.1">
    <property type="nucleotide sequence ID" value="NC_037923.1"/>
</dbReference>
<gene>
    <name evidence="3 6" type="primary">rps2</name>
</gene>
<dbReference type="InterPro" id="IPR012340">
    <property type="entry name" value="NA-bd_OB-fold"/>
</dbReference>
<evidence type="ECO:0000256" key="1">
    <source>
        <dbReference type="ARBA" id="ARBA00004229"/>
    </source>
</evidence>
<dbReference type="GO" id="GO:0009507">
    <property type="term" value="C:chloroplast"/>
    <property type="evidence" value="ECO:0007669"/>
    <property type="project" value="UniProtKB-SubCell"/>
</dbReference>
<name>A0A2U8GJW8_9CHLO</name>
<evidence type="ECO:0000256" key="4">
    <source>
        <dbReference type="SAM" id="Coils"/>
    </source>
</evidence>
<dbReference type="InterPro" id="IPR001865">
    <property type="entry name" value="Ribosomal_uS2"/>
</dbReference>
<dbReference type="GO" id="GO:0005763">
    <property type="term" value="C:mitochondrial small ribosomal subunit"/>
    <property type="evidence" value="ECO:0007669"/>
    <property type="project" value="TreeGrafter"/>
</dbReference>
<accession>A0A2U8GJW8</accession>
<dbReference type="CDD" id="cd01425">
    <property type="entry name" value="RPS2"/>
    <property type="match status" value="1"/>
</dbReference>
<dbReference type="SUPFAM" id="SSF52313">
    <property type="entry name" value="Ribosomal protein S2"/>
    <property type="match status" value="2"/>
</dbReference>
<organism evidence="6">
    <name type="scientific">Stauridium tetras</name>
    <dbReference type="NCBI Taxonomy" id="271398"/>
    <lineage>
        <taxon>Eukaryota</taxon>
        <taxon>Viridiplantae</taxon>
        <taxon>Chlorophyta</taxon>
        <taxon>core chlorophytes</taxon>
        <taxon>Chlorophyceae</taxon>
        <taxon>CS clade</taxon>
        <taxon>Sphaeropleales</taxon>
        <taxon>Hydrodictyaceae</taxon>
        <taxon>Stauridium</taxon>
    </lineage>
</organism>
<evidence type="ECO:0000256" key="2">
    <source>
        <dbReference type="ARBA" id="ARBA00006242"/>
    </source>
</evidence>
<dbReference type="InterPro" id="IPR023591">
    <property type="entry name" value="Ribosomal_uS2_flav_dom_sf"/>
</dbReference>
<evidence type="ECO:0000259" key="5">
    <source>
        <dbReference type="PROSITE" id="PS50926"/>
    </source>
</evidence>
<dbReference type="GeneID" id="36952081"/>
<comment type="similarity">
    <text evidence="2 3">Belongs to the universal ribosomal protein uS2 family.</text>
</comment>
<proteinExistence type="inferred from homology"/>
<dbReference type="EMBL" id="MF276986">
    <property type="protein sequence ID" value="AWI68956.1"/>
    <property type="molecule type" value="Genomic_DNA"/>
</dbReference>
<dbReference type="PANTHER" id="PTHR12534">
    <property type="entry name" value="30S RIBOSOMAL PROTEIN S2 PROKARYOTIC AND ORGANELLAR"/>
    <property type="match status" value="1"/>
</dbReference>
<dbReference type="InterPro" id="IPR002792">
    <property type="entry name" value="TRAM_dom"/>
</dbReference>
<keyword evidence="6" id="KW-0150">Chloroplast</keyword>
<comment type="subcellular location">
    <subcellularLocation>
        <location evidence="1 3">Plastid</location>
        <location evidence="1 3">Chloroplast</location>
    </subcellularLocation>
</comment>
<geneLocation type="chloroplast" evidence="6"/>
<keyword evidence="4" id="KW-0175">Coiled coil</keyword>
<evidence type="ECO:0000313" key="6">
    <source>
        <dbReference type="EMBL" id="AWI68956.1"/>
    </source>
</evidence>
<dbReference type="Gene3D" id="1.10.287.610">
    <property type="entry name" value="Helix hairpin bin"/>
    <property type="match status" value="1"/>
</dbReference>
<feature type="domain" description="TRAM" evidence="5">
    <location>
        <begin position="119"/>
        <end position="178"/>
    </location>
</feature>
<dbReference type="SUPFAM" id="SSF50249">
    <property type="entry name" value="Nucleic acid-binding proteins"/>
    <property type="match status" value="1"/>
</dbReference>
<dbReference type="Pfam" id="PF00318">
    <property type="entry name" value="Ribosomal_S2"/>
    <property type="match status" value="2"/>
</dbReference>
<sequence>MQTNYKPSFNSENNNGRKNSSKIKIGDVFSLKINALGPKKTGLVELNNGLTLLIPNTNLGDVVKVKLEKIILNPLKTQKTKNQPKYAIGSLVQILKKANKFSSSATSSKIEDFRLDSKTIEPGQIFELSIKRKGPKNSGLVPISDNFTIIVPNTKVGENVQIQITKVKATYAFAKVLSTKTASKILNKKVPNNKLTKNKTYNIFIPSNAKSIANFFVFKLNGNLLFVKKSLGVNYGDSAKILIIKNREKFSIAKILKVNPISKFNRDLLVKNQIKKMIQSGIHYGERAIRCNANMRSYIWLRKKGRNKNRPFLKRGRHIINLLKTRLCLKKAFLQLSKYAYLGQTFLFVGTKKSAASLIARTAVLSQTAFFVNSRWLGGMLTNWKTILKSISQIRPILKEKQKVISNLLEKRKKIKERLEKKVNLLRQKSRKLMLKGKKFILQLQKDPNYFIKRSQELMKLKTLFLMETKNLMENYSNLFIKQQKISNGMKLLKEKENQLIQQKMFLKNMMQNDINTFTSFKKLFLIGQELMKLKNEANESGNNVWTVSFEKFNLIKNANSINSNSIIPTPSTEILYKILSTMKMKSDPLEISYDKISSNKAKINHSKSTNLKKNLILSKLLDKFTLYLPFIKNYMTLLIRRLQNCNFIYEKFNKDLQEIHQKLSYFSKLTINIQKLINNIQSQFLQQIDFFNKLNQKIRQLSSQQRLLKFLPKLRFLPTTKNKMYERVELLMKKFIDPKMSYPIDQIYDQKLRLTSKKMAATRKQKWQRLEKYFGGITQMSKMSKTQISNNVAIIVGQQEEMNAVRECQKLGMKMFTVIDTNCNPKLSDHIIPANDDSRTSIQYILGQMLTSIRFAQKLRRKVAVKRSLLFL</sequence>
<dbReference type="Pfam" id="PF01938">
    <property type="entry name" value="TRAM"/>
    <property type="match status" value="1"/>
</dbReference>
<dbReference type="Gene3D" id="2.40.50.140">
    <property type="entry name" value="Nucleic acid-binding proteins"/>
    <property type="match status" value="2"/>
</dbReference>
<keyword evidence="3 6" id="KW-0689">Ribosomal protein</keyword>